<dbReference type="Proteomes" id="UP000618319">
    <property type="component" value="Unassembled WGS sequence"/>
</dbReference>
<comment type="caution">
    <text evidence="1">The sequence shown here is derived from an EMBL/GenBank/DDBJ whole genome shotgun (WGS) entry which is preliminary data.</text>
</comment>
<reference evidence="1 2" key="1">
    <citation type="submission" date="2018-02" db="EMBL/GenBank/DDBJ databases">
        <title>Sphingobacterium KA21.</title>
        <authorList>
            <person name="Vasarhelyi B.M."/>
            <person name="Deshmukh S."/>
            <person name="Balint B."/>
            <person name="Kukolya J."/>
        </authorList>
    </citation>
    <scope>NUCLEOTIDE SEQUENCE [LARGE SCALE GENOMIC DNA]</scope>
    <source>
        <strain evidence="1 2">Ka21</strain>
    </source>
</reference>
<dbReference type="EMBL" id="PSKQ01000018">
    <property type="protein sequence ID" value="MBE8720897.1"/>
    <property type="molecule type" value="Genomic_DNA"/>
</dbReference>
<proteinExistence type="predicted"/>
<name>A0ABR9T7C7_9SPHI</name>
<sequence length="253" mass="28412">MRISTNQYIVAFIASFFMLSSCEKGEKLSSFQEFARLSISGLDPNLIVYCNDIAVNLPHIPAGNVNISLVNRSTGEKVFEKGYEIVGEQTLYYFQDQLLTNPQDTMGKIEGTIQVRLANFSDKISDESKPIHLVFQQELGIDWDLFMNIYAEHSDTVYNVESSFGEEYSKLKVVESPETNNIYRARAKVLNEDKSPLKVDGKEVYLIFVAGSSNASIFTSYIPEDLMLSSDDLVISSAEAWVGLPILPNLFEN</sequence>
<dbReference type="RefSeq" id="WP_196940711.1">
    <property type="nucleotide sequence ID" value="NZ_MU158691.1"/>
</dbReference>
<organism evidence="1 2">
    <name type="scientific">Sphingobacterium pedocola</name>
    <dbReference type="NCBI Taxonomy" id="2082722"/>
    <lineage>
        <taxon>Bacteria</taxon>
        <taxon>Pseudomonadati</taxon>
        <taxon>Bacteroidota</taxon>
        <taxon>Sphingobacteriia</taxon>
        <taxon>Sphingobacteriales</taxon>
        <taxon>Sphingobacteriaceae</taxon>
        <taxon>Sphingobacterium</taxon>
    </lineage>
</organism>
<evidence type="ECO:0000313" key="1">
    <source>
        <dbReference type="EMBL" id="MBE8720897.1"/>
    </source>
</evidence>
<dbReference type="PROSITE" id="PS51257">
    <property type="entry name" value="PROKAR_LIPOPROTEIN"/>
    <property type="match status" value="1"/>
</dbReference>
<evidence type="ECO:0008006" key="3">
    <source>
        <dbReference type="Google" id="ProtNLM"/>
    </source>
</evidence>
<keyword evidence="2" id="KW-1185">Reference proteome</keyword>
<protein>
    <recommendedName>
        <fullName evidence="3">DUF4249 domain-containing protein</fullName>
    </recommendedName>
</protein>
<accession>A0ABR9T7C7</accession>
<gene>
    <name evidence="1" type="ORF">C4F40_09200</name>
</gene>
<evidence type="ECO:0000313" key="2">
    <source>
        <dbReference type="Proteomes" id="UP000618319"/>
    </source>
</evidence>